<dbReference type="Pfam" id="PF02668">
    <property type="entry name" value="TauD"/>
    <property type="match status" value="1"/>
</dbReference>
<dbReference type="EMBL" id="NKCL01000605">
    <property type="protein sequence ID" value="RSL59739.1"/>
    <property type="molecule type" value="Genomic_DNA"/>
</dbReference>
<sequence>MTMSLPAGFPEQLKGPMAWDGSDFDQDPEAYTLTLTEGDLLGIRTAVSYFKSLGLPRGSVDRSNFPLPEDLGTKLRQINDTLNNGRGFQVVRGIDPTSHSEEEHILIFAGICAHVATHRNWFIDHLRHEKQHDVPGVNLRPPELPVSMDFHTDVDSGPILALFVEKKSKSGGNQHLSSFWTIYNSLAREAPEVIGELASSWHWEKPDKENIDGPNIVMPSRPIIGKADGKMQINYAKAYLAGHLKYPMNETSPSLSPPQEAALKILADTARRHRLQLDTKEGDLVLVNNLSIMHAREAFVDDEVSGEVRHILRLWLQDQESWSVASTLGYLEPEKAWHVPDEHQSLRTLSEWVQLPRATRAVDSATTDKHD</sequence>
<reference evidence="3 4" key="1">
    <citation type="submission" date="2017-06" db="EMBL/GenBank/DDBJ databases">
        <title>Comparative genomic analysis of Ambrosia Fusariam Clade fungi.</title>
        <authorList>
            <person name="Stajich J.E."/>
            <person name="Carrillo J."/>
            <person name="Kijimoto T."/>
            <person name="Eskalen A."/>
            <person name="O'Donnell K."/>
            <person name="Kasson M."/>
        </authorList>
    </citation>
    <scope>NUCLEOTIDE SEQUENCE [LARGE SCALE GENOMIC DNA]</scope>
    <source>
        <strain evidence="3 4">NRRL62606</strain>
    </source>
</reference>
<dbReference type="AlphaFoldDB" id="A0A428Q3D7"/>
<keyword evidence="1" id="KW-0560">Oxidoreductase</keyword>
<comment type="caution">
    <text evidence="3">The sequence shown here is derived from an EMBL/GenBank/DDBJ whole genome shotgun (WGS) entry which is preliminary data.</text>
</comment>
<dbReference type="GO" id="GO:0016491">
    <property type="term" value="F:oxidoreductase activity"/>
    <property type="evidence" value="ECO:0007669"/>
    <property type="project" value="UniProtKB-KW"/>
</dbReference>
<keyword evidence="4" id="KW-1185">Reference proteome</keyword>
<organism evidence="3 4">
    <name type="scientific">Fusarium floridanum</name>
    <dbReference type="NCBI Taxonomy" id="1325733"/>
    <lineage>
        <taxon>Eukaryota</taxon>
        <taxon>Fungi</taxon>
        <taxon>Dikarya</taxon>
        <taxon>Ascomycota</taxon>
        <taxon>Pezizomycotina</taxon>
        <taxon>Sordariomycetes</taxon>
        <taxon>Hypocreomycetidae</taxon>
        <taxon>Hypocreales</taxon>
        <taxon>Nectriaceae</taxon>
        <taxon>Fusarium</taxon>
        <taxon>Fusarium solani species complex</taxon>
    </lineage>
</organism>
<dbReference type="PANTHER" id="PTHR10696:SF54">
    <property type="entry name" value="FAMILY OXIDOREDUCTASE, PUTATIVE (AFU_ORTHOLOGUE AFUA_4G13850)-RELATED"/>
    <property type="match status" value="1"/>
</dbReference>
<proteinExistence type="predicted"/>
<feature type="domain" description="TauD/TfdA-like" evidence="2">
    <location>
        <begin position="63"/>
        <end position="315"/>
    </location>
</feature>
<dbReference type="Gene3D" id="3.60.130.10">
    <property type="entry name" value="Clavaminate synthase-like"/>
    <property type="match status" value="1"/>
</dbReference>
<dbReference type="PANTHER" id="PTHR10696">
    <property type="entry name" value="GAMMA-BUTYROBETAINE HYDROXYLASE-RELATED"/>
    <property type="match status" value="1"/>
</dbReference>
<name>A0A428Q3D7_9HYPO</name>
<dbReference type="InterPro" id="IPR050411">
    <property type="entry name" value="AlphaKG_dependent_hydroxylases"/>
</dbReference>
<dbReference type="Proteomes" id="UP000287972">
    <property type="component" value="Unassembled WGS sequence"/>
</dbReference>
<dbReference type="SUPFAM" id="SSF51197">
    <property type="entry name" value="Clavaminate synthase-like"/>
    <property type="match status" value="1"/>
</dbReference>
<dbReference type="InterPro" id="IPR042098">
    <property type="entry name" value="TauD-like_sf"/>
</dbReference>
<evidence type="ECO:0000259" key="2">
    <source>
        <dbReference type="Pfam" id="PF02668"/>
    </source>
</evidence>
<dbReference type="InterPro" id="IPR003819">
    <property type="entry name" value="TauD/TfdA-like"/>
</dbReference>
<evidence type="ECO:0000313" key="4">
    <source>
        <dbReference type="Proteomes" id="UP000287972"/>
    </source>
</evidence>
<protein>
    <recommendedName>
        <fullName evidence="2">TauD/TfdA-like domain-containing protein</fullName>
    </recommendedName>
</protein>
<gene>
    <name evidence="3" type="ORF">CEP51_013880</name>
</gene>
<evidence type="ECO:0000256" key="1">
    <source>
        <dbReference type="ARBA" id="ARBA00023002"/>
    </source>
</evidence>
<evidence type="ECO:0000313" key="3">
    <source>
        <dbReference type="EMBL" id="RSL59739.1"/>
    </source>
</evidence>
<accession>A0A428Q3D7</accession>